<dbReference type="Proteomes" id="UP000053815">
    <property type="component" value="Unassembled WGS sequence"/>
</dbReference>
<evidence type="ECO:0000313" key="1">
    <source>
        <dbReference type="EMBL" id="GAN11664.1"/>
    </source>
</evidence>
<keyword evidence="2" id="KW-1185">Reference proteome</keyword>
<dbReference type="OrthoDB" id="2269854at2759"/>
<dbReference type="AlphaFoldDB" id="A0A0C9MW96"/>
<reference evidence="1" key="1">
    <citation type="submission" date="2014-09" db="EMBL/GenBank/DDBJ databases">
        <title>Draft genome sequence of an oleaginous Mucoromycotina fungus Mucor ambiguus NBRC6742.</title>
        <authorList>
            <person name="Takeda I."/>
            <person name="Yamane N."/>
            <person name="Morita T."/>
            <person name="Tamano K."/>
            <person name="Machida M."/>
            <person name="Baker S."/>
            <person name="Koike H."/>
        </authorList>
    </citation>
    <scope>NUCLEOTIDE SEQUENCE</scope>
    <source>
        <strain evidence="1">NBRC 6742</strain>
    </source>
</reference>
<gene>
    <name evidence="1" type="ORF">MAM1_0789d11243</name>
</gene>
<name>A0A0C9MW96_9FUNG</name>
<organism evidence="1">
    <name type="scientific">Mucor ambiguus</name>
    <dbReference type="NCBI Taxonomy" id="91626"/>
    <lineage>
        <taxon>Eukaryota</taxon>
        <taxon>Fungi</taxon>
        <taxon>Fungi incertae sedis</taxon>
        <taxon>Mucoromycota</taxon>
        <taxon>Mucoromycotina</taxon>
        <taxon>Mucoromycetes</taxon>
        <taxon>Mucorales</taxon>
        <taxon>Mucorineae</taxon>
        <taxon>Mucoraceae</taxon>
        <taxon>Mucor</taxon>
    </lineage>
</organism>
<protein>
    <submittedName>
        <fullName evidence="1">Uncharacterized protein</fullName>
    </submittedName>
</protein>
<sequence length="558" mass="62398">MVKLLISTKVETMLSTKGIGQQLCLFIIKLRELICKTRKANWETISTALINRLEKIAYPNVSVTGVTDSISSSTISQRSRGSSSASAVTTDIVDSEESSSSCKIPKLSSTDKEDVELLYDRLDRSKMWKLSTGTIVEDKMRNVAMGVEHEHPTHSLILDITDSCWEDVFDDKEQDEIRAFRSVKMPAMSVEVETYLTQLENMPASELRKEVYRGDFAIESDCYWIQKSYQDSFRLLRSGFFPLHSQTEGNIVKRVWSCVDTCFDFSTVKSVGGEKCSKASADAANKDRCLSAVGRQSSGRKMDYLFMGKQTEKIELGCGECALVSGVKTTKELVDAGFKMPKVMRDMANSILFKRSGLMHDLCMVGYYMGGDTMQLYTLDFPAGYVARLDGYGPVEYPNVEDQVCSQLPTVLELVLKGRWLMEATKKKIESYRVAEPIGRLGVVPNHIVQTFVPTIKKSKKRKINNNVHDFMIVAVSQAPSTESNPNFQLPVVGILDYDLDSLSVGDADLVFVLTMLTGSLIKYASRSKMFQLVLKSTSWMIVQCKGFSKTAVMCIKN</sequence>
<accession>A0A0C9MW96</accession>
<feature type="non-terminal residue" evidence="1">
    <location>
        <position position="558"/>
    </location>
</feature>
<dbReference type="EMBL" id="DF837078">
    <property type="protein sequence ID" value="GAN11664.1"/>
    <property type="molecule type" value="Genomic_DNA"/>
</dbReference>
<evidence type="ECO:0000313" key="2">
    <source>
        <dbReference type="Proteomes" id="UP000053815"/>
    </source>
</evidence>
<proteinExistence type="predicted"/>